<gene>
    <name evidence="5" type="ORF">SAMN05421504_107317</name>
</gene>
<dbReference type="STRING" id="589385.SAMN05421504_107317"/>
<feature type="domain" description="Alginate lyase" evidence="4">
    <location>
        <begin position="72"/>
        <end position="353"/>
    </location>
</feature>
<evidence type="ECO:0000256" key="2">
    <source>
        <dbReference type="ARBA" id="ARBA00023239"/>
    </source>
</evidence>
<evidence type="ECO:0000313" key="5">
    <source>
        <dbReference type="EMBL" id="SDY88650.1"/>
    </source>
</evidence>
<feature type="chain" id="PRO_5011496303" evidence="3">
    <location>
        <begin position="26"/>
        <end position="417"/>
    </location>
</feature>
<dbReference type="EMBL" id="FNON01000007">
    <property type="protein sequence ID" value="SDY88650.1"/>
    <property type="molecule type" value="Genomic_DNA"/>
</dbReference>
<protein>
    <submittedName>
        <fullName evidence="5">Alginate lyase</fullName>
    </submittedName>
</protein>
<dbReference type="RefSeq" id="WP_245757589.1">
    <property type="nucleotide sequence ID" value="NZ_FNON01000007.1"/>
</dbReference>
<name>A0A1H3NIY5_9PSEU</name>
<dbReference type="Gene3D" id="1.50.10.100">
    <property type="entry name" value="Chondroitin AC/alginate lyase"/>
    <property type="match status" value="1"/>
</dbReference>
<dbReference type="GO" id="GO:0042597">
    <property type="term" value="C:periplasmic space"/>
    <property type="evidence" value="ECO:0007669"/>
    <property type="project" value="InterPro"/>
</dbReference>
<dbReference type="InterPro" id="IPR008397">
    <property type="entry name" value="Alginate_lyase_dom"/>
</dbReference>
<dbReference type="InterPro" id="IPR008929">
    <property type="entry name" value="Chondroitin_lyas"/>
</dbReference>
<dbReference type="Proteomes" id="UP000199515">
    <property type="component" value="Unassembled WGS sequence"/>
</dbReference>
<evidence type="ECO:0000256" key="1">
    <source>
        <dbReference type="ARBA" id="ARBA00022729"/>
    </source>
</evidence>
<keyword evidence="2 5" id="KW-0456">Lyase</keyword>
<feature type="signal peptide" evidence="3">
    <location>
        <begin position="1"/>
        <end position="25"/>
    </location>
</feature>
<dbReference type="AlphaFoldDB" id="A0A1H3NIY5"/>
<keyword evidence="6" id="KW-1185">Reference proteome</keyword>
<accession>A0A1H3NIY5</accession>
<proteinExistence type="predicted"/>
<evidence type="ECO:0000259" key="4">
    <source>
        <dbReference type="Pfam" id="PF05426"/>
    </source>
</evidence>
<keyword evidence="1 3" id="KW-0732">Signal</keyword>
<reference evidence="5 6" key="1">
    <citation type="submission" date="2016-10" db="EMBL/GenBank/DDBJ databases">
        <authorList>
            <person name="de Groot N.N."/>
        </authorList>
    </citation>
    <scope>NUCLEOTIDE SEQUENCE [LARGE SCALE GENOMIC DNA]</scope>
    <source>
        <strain evidence="5 6">CPCC 202699</strain>
    </source>
</reference>
<organism evidence="5 6">
    <name type="scientific">Amycolatopsis xylanica</name>
    <dbReference type="NCBI Taxonomy" id="589385"/>
    <lineage>
        <taxon>Bacteria</taxon>
        <taxon>Bacillati</taxon>
        <taxon>Actinomycetota</taxon>
        <taxon>Actinomycetes</taxon>
        <taxon>Pseudonocardiales</taxon>
        <taxon>Pseudonocardiaceae</taxon>
        <taxon>Amycolatopsis</taxon>
    </lineage>
</organism>
<sequence>MRRWLSGLLAVALTVGLLPTGMAEAATTTPKTVVLDGAQLVRIKQKLNGKPNAALKSVLAKADAYLTQGPWSVTSKNQTPPSGDKHDYMSQAPYWWASKPKTPDNPDGCPYVSKDGQRNPEADAISDHTTRAQAWEAIPLLALAWFYTGDAKYAKHAELAVRTWFLDAATKMNPNMRYSQRIPCRTEVRGTGIIDSTQSFSSVVDALAILDSGAPGWTSGDRSGMKTWLTSYLDWMTNSPQAKDELAATNNHGTWLDMQNATIALYLGKTAQAKAIVESVKTNRIAKQIKADGSQPLELSRTMSWHYSNFNLAALGRLAEIGDHVGVNLWKYTAPNGASLVKAVDFLIPAAEKGAPAWPYQQINTFDRWIAIDILHAAAEEANDAKAAAVLPKVPAPPVGDQWPVRPAVISLNLPSK</sequence>
<dbReference type="SUPFAM" id="SSF48230">
    <property type="entry name" value="Chondroitin AC/alginate lyase"/>
    <property type="match status" value="1"/>
</dbReference>
<evidence type="ECO:0000313" key="6">
    <source>
        <dbReference type="Proteomes" id="UP000199515"/>
    </source>
</evidence>
<dbReference type="GO" id="GO:0016829">
    <property type="term" value="F:lyase activity"/>
    <property type="evidence" value="ECO:0007669"/>
    <property type="project" value="UniProtKB-KW"/>
</dbReference>
<evidence type="ECO:0000256" key="3">
    <source>
        <dbReference type="SAM" id="SignalP"/>
    </source>
</evidence>
<dbReference type="Pfam" id="PF05426">
    <property type="entry name" value="Alginate_lyase"/>
    <property type="match status" value="1"/>
</dbReference>